<dbReference type="Gene3D" id="3.40.190.150">
    <property type="entry name" value="Bordetella uptake gene, domain 1"/>
    <property type="match status" value="1"/>
</dbReference>
<evidence type="ECO:0000313" key="3">
    <source>
        <dbReference type="EMBL" id="MCB4823994.1"/>
    </source>
</evidence>
<comment type="caution">
    <text evidence="3">The sequence shown here is derived from an EMBL/GenBank/DDBJ whole genome shotgun (WGS) entry which is preliminary data.</text>
</comment>
<evidence type="ECO:0000256" key="2">
    <source>
        <dbReference type="SAM" id="SignalP"/>
    </source>
</evidence>
<name>A0A9X1IGY7_9PROT</name>
<dbReference type="InterPro" id="IPR005064">
    <property type="entry name" value="BUG"/>
</dbReference>
<dbReference type="SUPFAM" id="SSF53850">
    <property type="entry name" value="Periplasmic binding protein-like II"/>
    <property type="match status" value="1"/>
</dbReference>
<comment type="similarity">
    <text evidence="1">Belongs to the UPF0065 (bug) family.</text>
</comment>
<dbReference type="InterPro" id="IPR042100">
    <property type="entry name" value="Bug_dom1"/>
</dbReference>
<dbReference type="PANTHER" id="PTHR42928">
    <property type="entry name" value="TRICARBOXYLATE-BINDING PROTEIN"/>
    <property type="match status" value="1"/>
</dbReference>
<dbReference type="Proteomes" id="UP001139311">
    <property type="component" value="Unassembled WGS sequence"/>
</dbReference>
<reference evidence="3" key="1">
    <citation type="submission" date="2021-10" db="EMBL/GenBank/DDBJ databases">
        <title>Roseicella aerolatum sp. nov., isolated from aerosols of e-waste dismantling site.</title>
        <authorList>
            <person name="Qin T."/>
        </authorList>
    </citation>
    <scope>NUCLEOTIDE SEQUENCE</scope>
    <source>
        <strain evidence="3">GB24</strain>
    </source>
</reference>
<proteinExistence type="inferred from homology"/>
<feature type="chain" id="PRO_5040843029" evidence="2">
    <location>
        <begin position="29"/>
        <end position="328"/>
    </location>
</feature>
<dbReference type="RefSeq" id="WP_226611381.1">
    <property type="nucleotide sequence ID" value="NZ_JAJAQI010000035.1"/>
</dbReference>
<evidence type="ECO:0000313" key="4">
    <source>
        <dbReference type="Proteomes" id="UP001139311"/>
    </source>
</evidence>
<feature type="signal peptide" evidence="2">
    <location>
        <begin position="1"/>
        <end position="28"/>
    </location>
</feature>
<gene>
    <name evidence="3" type="ORF">LHA35_19885</name>
</gene>
<protein>
    <submittedName>
        <fullName evidence="3">Tripartite tricarboxylate transporter substrate binding protein</fullName>
    </submittedName>
</protein>
<keyword evidence="4" id="KW-1185">Reference proteome</keyword>
<sequence>MPTHSPPGRRALLAAAVLGLAAPSIARAQGRYPARSVRVVNAYSPGGTADVVCRILFGALGERMGQSFAVENRPGAAGTLAAQAVARATGDGYTVLYDATAHSVNPSLFGARLPYDTRKDLLPVFLAMQTPNTLMRSPGFEARTVPELIALAKARPGRLDCASTGIGTVQHVSLELFNMLAGVRINHIVYREIAAARNDLTSGRVPLQFSNVPSTLPLTQANQAVCLAHCGPAPVSVLPGIPAMAEYLPGFETWEWNGIFAPAGTPAEVMQVLNTELNAVIRDPAVVARLTGLGALTRANGIEDFAAFREQQIAFFAEMVRKADIRID</sequence>
<dbReference type="Gene3D" id="3.40.190.10">
    <property type="entry name" value="Periplasmic binding protein-like II"/>
    <property type="match status" value="1"/>
</dbReference>
<dbReference type="PANTHER" id="PTHR42928:SF5">
    <property type="entry name" value="BLR1237 PROTEIN"/>
    <property type="match status" value="1"/>
</dbReference>
<organism evidence="3 4">
    <name type="scientific">Roseicella aerolata</name>
    <dbReference type="NCBI Taxonomy" id="2883479"/>
    <lineage>
        <taxon>Bacteria</taxon>
        <taxon>Pseudomonadati</taxon>
        <taxon>Pseudomonadota</taxon>
        <taxon>Alphaproteobacteria</taxon>
        <taxon>Acetobacterales</taxon>
        <taxon>Roseomonadaceae</taxon>
        <taxon>Roseicella</taxon>
    </lineage>
</organism>
<evidence type="ECO:0000256" key="1">
    <source>
        <dbReference type="ARBA" id="ARBA00006987"/>
    </source>
</evidence>
<dbReference type="EMBL" id="JAJAQI010000035">
    <property type="protein sequence ID" value="MCB4823994.1"/>
    <property type="molecule type" value="Genomic_DNA"/>
</dbReference>
<dbReference type="Pfam" id="PF03401">
    <property type="entry name" value="TctC"/>
    <property type="match status" value="1"/>
</dbReference>
<dbReference type="PIRSF" id="PIRSF017082">
    <property type="entry name" value="YflP"/>
    <property type="match status" value="1"/>
</dbReference>
<keyword evidence="2" id="KW-0732">Signal</keyword>
<accession>A0A9X1IGY7</accession>
<dbReference type="AlphaFoldDB" id="A0A9X1IGY7"/>